<evidence type="ECO:0000256" key="2">
    <source>
        <dbReference type="ARBA" id="ARBA00022525"/>
    </source>
</evidence>
<evidence type="ECO:0000313" key="9">
    <source>
        <dbReference type="EMBL" id="MBD3930037.1"/>
    </source>
</evidence>
<gene>
    <name evidence="9" type="ORF">IF129_00420</name>
</gene>
<keyword evidence="1" id="KW-0134">Cell wall</keyword>
<evidence type="ECO:0000256" key="6">
    <source>
        <dbReference type="SAM" id="Phobius"/>
    </source>
</evidence>
<evidence type="ECO:0000256" key="3">
    <source>
        <dbReference type="ARBA" id="ARBA00022729"/>
    </source>
</evidence>
<sequence>MNTSVLSLLAATALTGAAAAPAHATGDGGGAGREGAAHAAVLRAQLDVSLLDDTVEIPLETALNEVSAPGAGPRPETAGKTALTAELDGVHGGEPFSVLRAEVAEARAEATADRAAAGVTLARARVHLPGLPLLSVIEAETVSAEVECALGADATAEVDVPGSVTVLGKRVALRAGGPTTVSVPGVGEVGLTFAQRESTPGGAAAAALELAVSVDPLNLNVAEVEGRVTLAEVSCRTPAGPEEAADPEPAEPERPAPEGREPEGTVPQAGPAARVEQPDEGPDLAATGGDSRTPYLLGGAAGLLAVGGALLLLRRRGA</sequence>
<feature type="signal peptide" evidence="7">
    <location>
        <begin position="1"/>
        <end position="24"/>
    </location>
</feature>
<dbReference type="RefSeq" id="WP_191207354.1">
    <property type="nucleotide sequence ID" value="NZ_BAABKL010000025.1"/>
</dbReference>
<feature type="domain" description="Gram-positive cocci surface proteins LPxTG" evidence="8">
    <location>
        <begin position="284"/>
        <end position="318"/>
    </location>
</feature>
<reference evidence="9" key="1">
    <citation type="submission" date="2020-09" db="EMBL/GenBank/DDBJ databases">
        <title>Secondary metabolite and genome analysis of marine Streptomyces chumphonensis KK1-2T.</title>
        <authorList>
            <person name="Phongsopitanun W."/>
            <person name="Kanchanasin P."/>
            <person name="Pittayakhajonwut P."/>
            <person name="Suwanborirux K."/>
            <person name="Tanasupawat S."/>
        </authorList>
    </citation>
    <scope>NUCLEOTIDE SEQUENCE</scope>
    <source>
        <strain evidence="9">KK1-2</strain>
    </source>
</reference>
<evidence type="ECO:0000313" key="10">
    <source>
        <dbReference type="Proteomes" id="UP000632289"/>
    </source>
</evidence>
<dbReference type="InterPro" id="IPR048202">
    <property type="entry name" value="SCO1860-like"/>
</dbReference>
<evidence type="ECO:0000256" key="7">
    <source>
        <dbReference type="SAM" id="SignalP"/>
    </source>
</evidence>
<proteinExistence type="predicted"/>
<keyword evidence="6" id="KW-0812">Transmembrane</keyword>
<dbReference type="Proteomes" id="UP000632289">
    <property type="component" value="Unassembled WGS sequence"/>
</dbReference>
<dbReference type="NCBIfam" id="TIGR01167">
    <property type="entry name" value="LPXTG_anchor"/>
    <property type="match status" value="1"/>
</dbReference>
<keyword evidence="2" id="KW-0964">Secreted</keyword>
<evidence type="ECO:0000256" key="4">
    <source>
        <dbReference type="ARBA" id="ARBA00023088"/>
    </source>
</evidence>
<feature type="compositionally biased region" description="Basic and acidic residues" evidence="5">
    <location>
        <begin position="251"/>
        <end position="263"/>
    </location>
</feature>
<evidence type="ECO:0000259" key="8">
    <source>
        <dbReference type="PROSITE" id="PS50847"/>
    </source>
</evidence>
<keyword evidence="4" id="KW-0572">Peptidoglycan-anchor</keyword>
<organism evidence="9 10">
    <name type="scientific">Streptomyces chumphonensis</name>
    <dbReference type="NCBI Taxonomy" id="1214925"/>
    <lineage>
        <taxon>Bacteria</taxon>
        <taxon>Bacillati</taxon>
        <taxon>Actinomycetota</taxon>
        <taxon>Actinomycetes</taxon>
        <taxon>Kitasatosporales</taxon>
        <taxon>Streptomycetaceae</taxon>
        <taxon>Streptomyces</taxon>
    </lineage>
</organism>
<name>A0A927EWJ5_9ACTN</name>
<accession>A0A927EWJ5</accession>
<feature type="transmembrane region" description="Helical" evidence="6">
    <location>
        <begin position="295"/>
        <end position="313"/>
    </location>
</feature>
<keyword evidence="10" id="KW-1185">Reference proteome</keyword>
<dbReference type="EMBL" id="JACXYU010000001">
    <property type="protein sequence ID" value="MBD3930037.1"/>
    <property type="molecule type" value="Genomic_DNA"/>
</dbReference>
<dbReference type="PROSITE" id="PS50847">
    <property type="entry name" value="GRAM_POS_ANCHORING"/>
    <property type="match status" value="1"/>
</dbReference>
<keyword evidence="6" id="KW-1133">Transmembrane helix</keyword>
<protein>
    <submittedName>
        <fullName evidence="9">LPXTG cell wall anchor domain-containing protein</fullName>
    </submittedName>
</protein>
<keyword evidence="3 7" id="KW-0732">Signal</keyword>
<evidence type="ECO:0000256" key="1">
    <source>
        <dbReference type="ARBA" id="ARBA00022512"/>
    </source>
</evidence>
<dbReference type="InterPro" id="IPR019931">
    <property type="entry name" value="LPXTG_anchor"/>
</dbReference>
<dbReference type="AlphaFoldDB" id="A0A927EWJ5"/>
<keyword evidence="6" id="KW-0472">Membrane</keyword>
<evidence type="ECO:0000256" key="5">
    <source>
        <dbReference type="SAM" id="MobiDB-lite"/>
    </source>
</evidence>
<comment type="caution">
    <text evidence="9">The sequence shown here is derived from an EMBL/GenBank/DDBJ whole genome shotgun (WGS) entry which is preliminary data.</text>
</comment>
<dbReference type="NCBIfam" id="NF041528">
    <property type="entry name" value="strep_LAETG"/>
    <property type="match status" value="1"/>
</dbReference>
<dbReference type="NCBIfam" id="NF041527">
    <property type="entry name" value="SCO1860_LAETG"/>
    <property type="match status" value="1"/>
</dbReference>
<feature type="region of interest" description="Disordered" evidence="5">
    <location>
        <begin position="236"/>
        <end position="297"/>
    </location>
</feature>
<feature type="chain" id="PRO_5038401839" evidence="7">
    <location>
        <begin position="25"/>
        <end position="318"/>
    </location>
</feature>